<evidence type="ECO:0000256" key="6">
    <source>
        <dbReference type="SAM" id="MobiDB-lite"/>
    </source>
</evidence>
<evidence type="ECO:0000259" key="8">
    <source>
        <dbReference type="SMART" id="SM01332"/>
    </source>
</evidence>
<evidence type="ECO:0000313" key="10">
    <source>
        <dbReference type="Proteomes" id="UP000825729"/>
    </source>
</evidence>
<dbReference type="Pfam" id="PF00134">
    <property type="entry name" value="Cyclin_N"/>
    <property type="match status" value="1"/>
</dbReference>
<dbReference type="SUPFAM" id="SSF47954">
    <property type="entry name" value="Cyclin-like"/>
    <property type="match status" value="1"/>
</dbReference>
<feature type="region of interest" description="Disordered" evidence="6">
    <location>
        <begin position="293"/>
        <end position="314"/>
    </location>
</feature>
<protein>
    <submittedName>
        <fullName evidence="9">Uncharacterized protein</fullName>
    </submittedName>
</protein>
<dbReference type="Proteomes" id="UP000825729">
    <property type="component" value="Unassembled WGS sequence"/>
</dbReference>
<dbReference type="InterPro" id="IPR039361">
    <property type="entry name" value="Cyclin"/>
</dbReference>
<evidence type="ECO:0000256" key="3">
    <source>
        <dbReference type="ARBA" id="ARBA00023127"/>
    </source>
</evidence>
<dbReference type="InterPro" id="IPR036915">
    <property type="entry name" value="Cyclin-like_sf"/>
</dbReference>
<dbReference type="EMBL" id="JAINDJ010000008">
    <property type="protein sequence ID" value="KAG9440573.1"/>
    <property type="molecule type" value="Genomic_DNA"/>
</dbReference>
<organism evidence="9 10">
    <name type="scientific">Aristolochia fimbriata</name>
    <name type="common">White veined hardy Dutchman's pipe vine</name>
    <dbReference type="NCBI Taxonomy" id="158543"/>
    <lineage>
        <taxon>Eukaryota</taxon>
        <taxon>Viridiplantae</taxon>
        <taxon>Streptophyta</taxon>
        <taxon>Embryophyta</taxon>
        <taxon>Tracheophyta</taxon>
        <taxon>Spermatophyta</taxon>
        <taxon>Magnoliopsida</taxon>
        <taxon>Magnoliidae</taxon>
        <taxon>Piperales</taxon>
        <taxon>Aristolochiaceae</taxon>
        <taxon>Aristolochia</taxon>
    </lineage>
</organism>
<dbReference type="InterPro" id="IPR004367">
    <property type="entry name" value="Cyclin_C-dom"/>
</dbReference>
<evidence type="ECO:0000259" key="7">
    <source>
        <dbReference type="SMART" id="SM00385"/>
    </source>
</evidence>
<keyword evidence="3 5" id="KW-0195">Cyclin</keyword>
<reference evidence="9 10" key="1">
    <citation type="submission" date="2021-07" db="EMBL/GenBank/DDBJ databases">
        <title>The Aristolochia fimbriata genome: insights into angiosperm evolution, floral development and chemical biosynthesis.</title>
        <authorList>
            <person name="Jiao Y."/>
        </authorList>
    </citation>
    <scope>NUCLEOTIDE SEQUENCE [LARGE SCALE GENOMIC DNA]</scope>
    <source>
        <strain evidence="9">IBCAS-2021</strain>
        <tissue evidence="9">Leaf</tissue>
    </source>
</reference>
<accession>A0AAV7DVF0</accession>
<dbReference type="AlphaFoldDB" id="A0AAV7DVF0"/>
<dbReference type="PANTHER" id="PTHR10177">
    <property type="entry name" value="CYCLINS"/>
    <property type="match status" value="1"/>
</dbReference>
<dbReference type="InterPro" id="IPR048258">
    <property type="entry name" value="Cyclins_cyclin-box"/>
</dbReference>
<comment type="similarity">
    <text evidence="1">Belongs to the cyclin family. Cyclin D subfamily.</text>
</comment>
<gene>
    <name evidence="9" type="ORF">H6P81_020738</name>
</gene>
<dbReference type="InterPro" id="IPR006671">
    <property type="entry name" value="Cyclin_N"/>
</dbReference>
<dbReference type="PROSITE" id="PS00292">
    <property type="entry name" value="CYCLINS"/>
    <property type="match status" value="1"/>
</dbReference>
<evidence type="ECO:0000256" key="4">
    <source>
        <dbReference type="ARBA" id="ARBA00023306"/>
    </source>
</evidence>
<evidence type="ECO:0000256" key="1">
    <source>
        <dbReference type="ARBA" id="ARBA00009065"/>
    </source>
</evidence>
<feature type="domain" description="Cyclin-like" evidence="7">
    <location>
        <begin position="97"/>
        <end position="185"/>
    </location>
</feature>
<evidence type="ECO:0000256" key="2">
    <source>
        <dbReference type="ARBA" id="ARBA00022618"/>
    </source>
</evidence>
<keyword evidence="2" id="KW-0132">Cell division</keyword>
<dbReference type="Pfam" id="PF02984">
    <property type="entry name" value="Cyclin_C"/>
    <property type="match status" value="1"/>
</dbReference>
<evidence type="ECO:0000313" key="9">
    <source>
        <dbReference type="EMBL" id="KAG9440573.1"/>
    </source>
</evidence>
<sequence length="523" mass="57614">MSLSASSLYCGEDAAEVAAWEGETAADVWTATASASASSSTPPSPPSGYLPSDFVPCDDRSIEELLASELDHAPDSDYPERFRSRSLDATARQDAINWMLKVHAHYRFRPATAYLAVNYLDRFLSSHSLPRGNGWPFQLLSVACLSLAAKMEESNVPLLLDFQVLDPKFVFEPRTVQRMELLVMAGLKWRLRSVTPFAFLDFFTSTFGFSHSLPFFRRVSDLILSTNRVIDFLGFRPSAVAAAAVLCTGGDTVDRAAGDERLPASIRGRLSKETVNRCQQLMEDYLIDTCPSAGHKAGDDAESPPPAPPQSPVGVLDAAACASCDTQKSASEAAAAQAEPSNKRRKLSDGHSDVFHLTRHYGQQKEIKEPKTIQSRPIRSLASFHPLATSRSFHLARVRQTDPPSSLVLPRKPTFRGTERSASWTVVNLGDADVMYGPIIHGFSPSSSWACFVAGKRAEKTRFVVARLSSLPLPFAARQKDGPTRLRLRLCTLTDTESRTCRGPQRSRARIPHLYGERKIWDL</sequence>
<feature type="domain" description="Cyclin C-terminal" evidence="8">
    <location>
        <begin position="194"/>
        <end position="324"/>
    </location>
</feature>
<dbReference type="GO" id="GO:0051301">
    <property type="term" value="P:cell division"/>
    <property type="evidence" value="ECO:0007669"/>
    <property type="project" value="UniProtKB-KW"/>
</dbReference>
<keyword evidence="10" id="KW-1185">Reference proteome</keyword>
<dbReference type="FunFam" id="1.10.472.10:FF:000034">
    <property type="entry name" value="D2/4-type cyclin"/>
    <property type="match status" value="1"/>
</dbReference>
<dbReference type="CDD" id="cd20544">
    <property type="entry name" value="CYCLIN_AtCycD-like_rpt2"/>
    <property type="match status" value="1"/>
</dbReference>
<dbReference type="SMART" id="SM01332">
    <property type="entry name" value="Cyclin_C"/>
    <property type="match status" value="1"/>
</dbReference>
<dbReference type="Gene3D" id="1.10.472.10">
    <property type="entry name" value="Cyclin-like"/>
    <property type="match status" value="2"/>
</dbReference>
<dbReference type="SMART" id="SM00385">
    <property type="entry name" value="CYCLIN"/>
    <property type="match status" value="1"/>
</dbReference>
<comment type="caution">
    <text evidence="9">The sequence shown here is derived from an EMBL/GenBank/DDBJ whole genome shotgun (WGS) entry which is preliminary data.</text>
</comment>
<keyword evidence="4" id="KW-0131">Cell cycle</keyword>
<name>A0AAV7DVF0_ARIFI</name>
<proteinExistence type="inferred from homology"/>
<evidence type="ECO:0000256" key="5">
    <source>
        <dbReference type="RuleBase" id="RU000383"/>
    </source>
</evidence>
<dbReference type="InterPro" id="IPR013763">
    <property type="entry name" value="Cyclin-like_dom"/>
</dbReference>
<dbReference type="CDD" id="cd20543">
    <property type="entry name" value="CYCLIN_AtCycD-like_rpt1"/>
    <property type="match status" value="1"/>
</dbReference>